<feature type="chain" id="PRO_5007294791" evidence="1">
    <location>
        <begin position="29"/>
        <end position="113"/>
    </location>
</feature>
<feature type="signal peptide" evidence="1">
    <location>
        <begin position="1"/>
        <end position="28"/>
    </location>
</feature>
<reference evidence="2 3" key="1">
    <citation type="journal article" date="2015" name="Genome Biol. Evol.">
        <title>Phylogenomic analyses indicate that early fungi evolved digesting cell walls of algal ancestors of land plants.</title>
        <authorList>
            <person name="Chang Y."/>
            <person name="Wang S."/>
            <person name="Sekimoto S."/>
            <person name="Aerts A.L."/>
            <person name="Choi C."/>
            <person name="Clum A."/>
            <person name="LaButti K.M."/>
            <person name="Lindquist E.A."/>
            <person name="Yee Ngan C."/>
            <person name="Ohm R.A."/>
            <person name="Salamov A.A."/>
            <person name="Grigoriev I.V."/>
            <person name="Spatafora J.W."/>
            <person name="Berbee M.L."/>
        </authorList>
    </citation>
    <scope>NUCLEOTIDE SEQUENCE [LARGE SCALE GENOMIC DNA]</scope>
    <source>
        <strain evidence="2 3">NRRL 28638</strain>
    </source>
</reference>
<dbReference type="Proteomes" id="UP000070444">
    <property type="component" value="Unassembled WGS sequence"/>
</dbReference>
<organism evidence="2 3">
    <name type="scientific">Conidiobolus coronatus (strain ATCC 28846 / CBS 209.66 / NRRL 28638)</name>
    <name type="common">Delacroixia coronata</name>
    <dbReference type="NCBI Taxonomy" id="796925"/>
    <lineage>
        <taxon>Eukaryota</taxon>
        <taxon>Fungi</taxon>
        <taxon>Fungi incertae sedis</taxon>
        <taxon>Zoopagomycota</taxon>
        <taxon>Entomophthoromycotina</taxon>
        <taxon>Entomophthoromycetes</taxon>
        <taxon>Entomophthorales</taxon>
        <taxon>Ancylistaceae</taxon>
        <taxon>Conidiobolus</taxon>
    </lineage>
</organism>
<evidence type="ECO:0000313" key="3">
    <source>
        <dbReference type="Proteomes" id="UP000070444"/>
    </source>
</evidence>
<evidence type="ECO:0000313" key="2">
    <source>
        <dbReference type="EMBL" id="KXN73435.1"/>
    </source>
</evidence>
<dbReference type="EMBL" id="KQ964437">
    <property type="protein sequence ID" value="KXN73435.1"/>
    <property type="molecule type" value="Genomic_DNA"/>
</dbReference>
<proteinExistence type="predicted"/>
<dbReference type="AlphaFoldDB" id="A0A137PEP2"/>
<evidence type="ECO:0000256" key="1">
    <source>
        <dbReference type="SAM" id="SignalP"/>
    </source>
</evidence>
<gene>
    <name evidence="2" type="ORF">CONCODRAFT_3675</name>
</gene>
<sequence>MSSRINTIHFFFAILAITLCFFIVPTVAQSSGQTPSNPSDSSSFASQAMSAAMTLFSKGFNYLKENSGEIWEFMKNVGQKTMAAFNKPAVSGGVLIVKTLNYHSTPAHNSRKL</sequence>
<keyword evidence="3" id="KW-1185">Reference proteome</keyword>
<keyword evidence="1" id="KW-0732">Signal</keyword>
<protein>
    <submittedName>
        <fullName evidence="2">Uncharacterized protein</fullName>
    </submittedName>
</protein>
<accession>A0A137PEP2</accession>
<name>A0A137PEP2_CONC2</name>